<accession>A0AC34Q8Z4</accession>
<organism evidence="1 2">
    <name type="scientific">Panagrolaimus sp. JU765</name>
    <dbReference type="NCBI Taxonomy" id="591449"/>
    <lineage>
        <taxon>Eukaryota</taxon>
        <taxon>Metazoa</taxon>
        <taxon>Ecdysozoa</taxon>
        <taxon>Nematoda</taxon>
        <taxon>Chromadorea</taxon>
        <taxon>Rhabditida</taxon>
        <taxon>Tylenchina</taxon>
        <taxon>Panagrolaimomorpha</taxon>
        <taxon>Panagrolaimoidea</taxon>
        <taxon>Panagrolaimidae</taxon>
        <taxon>Panagrolaimus</taxon>
    </lineage>
</organism>
<evidence type="ECO:0000313" key="1">
    <source>
        <dbReference type="Proteomes" id="UP000887576"/>
    </source>
</evidence>
<dbReference type="Proteomes" id="UP000887576">
    <property type="component" value="Unplaced"/>
</dbReference>
<proteinExistence type="predicted"/>
<sequence>MTILINVFGISYIIRCPFKIIGAYKYHLLNIAICATIVDLHLSFYFVGYPLLPVFGFCAAGWTRNFDKFFAVDLPYAILIQLFGMYGLSLVNAILYHMTKILGNKTIFRSKKAVIISMTIQIVYPMPAWIFHLCLTSSKSDIITYAQIHMQQAAQYIESHACSFLILSSPVYVYFAISLFLVFLCSTTVFVCCVIAVLLLMRNKSAKLSKDYRLFKEMTIGLISQLVFPLLTALLPMIWMAYEILRTSGNPAETTPMAFQIFSSHSVINILAMAVFTKPLRRGLQTGPIPNIEINGSHELFERRHPVPSRPQTTSAVLTVRHHH</sequence>
<protein>
    <submittedName>
        <fullName evidence="2">Uncharacterized protein</fullName>
    </submittedName>
</protein>
<reference evidence="2" key="1">
    <citation type="submission" date="2022-11" db="UniProtKB">
        <authorList>
            <consortium name="WormBaseParasite"/>
        </authorList>
    </citation>
    <scope>IDENTIFICATION</scope>
</reference>
<evidence type="ECO:0000313" key="2">
    <source>
        <dbReference type="WBParaSite" id="JU765_v2.g14198.t1"/>
    </source>
</evidence>
<name>A0AC34Q8Z4_9BILA</name>
<dbReference type="WBParaSite" id="JU765_v2.g14198.t1">
    <property type="protein sequence ID" value="JU765_v2.g14198.t1"/>
    <property type="gene ID" value="JU765_v2.g14198"/>
</dbReference>